<keyword evidence="3 21" id="KW-0645">Protease</keyword>
<protein>
    <recommendedName>
        <fullName evidence="12 21">Angiotensin-converting enzyme</fullName>
        <ecNumber evidence="21">3.4.-.-</ecNumber>
    </recommendedName>
</protein>
<dbReference type="GeneID" id="593528"/>
<dbReference type="KEGG" id="spu:593528"/>
<dbReference type="PANTHER" id="PTHR10514:SF27">
    <property type="entry name" value="ANGIOTENSIN-CONVERTING ENZYME"/>
    <property type="match status" value="1"/>
</dbReference>
<dbReference type="SUPFAM" id="SSF55486">
    <property type="entry name" value="Metalloproteases ('zincins'), catalytic domain"/>
    <property type="match status" value="1"/>
</dbReference>
<feature type="active site" description="Proton acceptor 2" evidence="15">
    <location>
        <position position="420"/>
    </location>
</feature>
<dbReference type="Proteomes" id="UP000007110">
    <property type="component" value="Unassembled WGS sequence"/>
</dbReference>
<dbReference type="OMA" id="SMMERPA"/>
<evidence type="ECO:0000256" key="4">
    <source>
        <dbReference type="ARBA" id="ARBA00022723"/>
    </source>
</evidence>
<dbReference type="Pfam" id="PF01401">
    <property type="entry name" value="Peptidase_M2"/>
    <property type="match status" value="1"/>
</dbReference>
<keyword evidence="10 14" id="KW-0325">Glycoprotein</keyword>
<feature type="active site" description="Proton acceptor 1" evidence="13">
    <location>
        <position position="420"/>
    </location>
</feature>
<evidence type="ECO:0000256" key="5">
    <source>
        <dbReference type="ARBA" id="ARBA00022729"/>
    </source>
</evidence>
<feature type="disulfide bond" evidence="18">
    <location>
        <begin position="574"/>
        <end position="586"/>
    </location>
</feature>
<feature type="binding site" evidence="19">
    <location>
        <position position="419"/>
    </location>
    <ligand>
        <name>Zn(2+)</name>
        <dbReference type="ChEBI" id="CHEBI:29105"/>
        <label>2</label>
        <note>catalytic</note>
    </ligand>
</feature>
<name>A0A7M7HFH8_STRPU</name>
<dbReference type="GO" id="GO:0005615">
    <property type="term" value="C:extracellular space"/>
    <property type="evidence" value="ECO:0000318"/>
    <property type="project" value="GO_Central"/>
</dbReference>
<keyword evidence="4 17" id="KW-0479">Metal-binding</keyword>
<dbReference type="EnsemblMetazoa" id="XM_011665618">
    <property type="protein sequence ID" value="XP_011663920"/>
    <property type="gene ID" value="LOC593528"/>
</dbReference>
<evidence type="ECO:0000256" key="10">
    <source>
        <dbReference type="ARBA" id="ARBA00023180"/>
    </source>
</evidence>
<reference evidence="23" key="1">
    <citation type="submission" date="2015-02" db="EMBL/GenBank/DDBJ databases">
        <title>Genome sequencing for Strongylocentrotus purpuratus.</title>
        <authorList>
            <person name="Murali S."/>
            <person name="Liu Y."/>
            <person name="Vee V."/>
            <person name="English A."/>
            <person name="Wang M."/>
            <person name="Skinner E."/>
            <person name="Han Y."/>
            <person name="Muzny D.M."/>
            <person name="Worley K.C."/>
            <person name="Gibbs R.A."/>
        </authorList>
    </citation>
    <scope>NUCLEOTIDE SEQUENCE</scope>
</reference>
<dbReference type="GO" id="GO:0006508">
    <property type="term" value="P:proteolysis"/>
    <property type="evidence" value="ECO:0007669"/>
    <property type="project" value="UniProtKB-KW"/>
</dbReference>
<dbReference type="FunFam" id="1.10.1370.30:FF:000004">
    <property type="entry name" value="Angiotensin-converting enzyme"/>
    <property type="match status" value="1"/>
</dbReference>
<evidence type="ECO:0000256" key="18">
    <source>
        <dbReference type="PIRSR" id="PIRSR601548-4"/>
    </source>
</evidence>
<evidence type="ECO:0000313" key="23">
    <source>
        <dbReference type="Proteomes" id="UP000007110"/>
    </source>
</evidence>
<keyword evidence="9 18" id="KW-1015">Disulfide bond</keyword>
<evidence type="ECO:0000256" key="13">
    <source>
        <dbReference type="PIRSR" id="PIRSR601548-1"/>
    </source>
</evidence>
<reference evidence="22" key="2">
    <citation type="submission" date="2021-01" db="UniProtKB">
        <authorList>
            <consortium name="EnsemblMetazoa"/>
        </authorList>
    </citation>
    <scope>IDENTIFICATION</scope>
</reference>
<dbReference type="Gene3D" id="1.10.1370.30">
    <property type="match status" value="2"/>
</dbReference>
<comment type="cofactor">
    <cofactor evidence="21">
        <name>Zn(2+)</name>
        <dbReference type="ChEBI" id="CHEBI:29105"/>
    </cofactor>
    <text evidence="21">Binds 1 zinc ion per subunit.</text>
</comment>
<evidence type="ECO:0000313" key="22">
    <source>
        <dbReference type="EnsemblMetazoa" id="XP_011663925"/>
    </source>
</evidence>
<comment type="similarity">
    <text evidence="1 20 21">Belongs to the peptidase M2 family.</text>
</comment>
<feature type="disulfide bond" evidence="18 20">
    <location>
        <begin position="388"/>
        <end position="406"/>
    </location>
</feature>
<dbReference type="GO" id="GO:0008241">
    <property type="term" value="F:peptidyl-dipeptidase activity"/>
    <property type="evidence" value="ECO:0007669"/>
    <property type="project" value="UniProtKB-EC"/>
</dbReference>
<evidence type="ECO:0000256" key="21">
    <source>
        <dbReference type="RuleBase" id="RU361144"/>
    </source>
</evidence>
<dbReference type="PANTHER" id="PTHR10514">
    <property type="entry name" value="ANGIOTENSIN-CONVERTING ENZYME"/>
    <property type="match status" value="1"/>
</dbReference>
<comment type="caution">
    <text evidence="20">Lacks conserved residue(s) required for the propagation of feature annotation.</text>
</comment>
<sequence length="659" mass="75668">MASLRWTGYGVLATVLLITNVTCYLQLKLDNLDQFVEKTKGVLGHMACLDSNAELCPLCTNCVQYALDDVVDDPEIIEEWLDVLNFTMAEVSHYAALASWNYVTNITKYNTEFLSNVSMLSGNYGLEMKDEARKIVQDNLDFRSRRMLKFALRGGELRDGHKRRLLQVTTNKMQTIYSVGKVCPPDQPAGSTEGCLALEPDVVNIMANTRDYDELLRVWVGWRDAVGPKIGKLYPTYVELKTEAAKIGGYESHTDILLEKYEDPTFEQEVDDLWQQVKPMYLQLHSYVRRKLAAQYGDDKVDVRAPIPAHLLGNMWAQQWNNIYDIVEPFPNQGTIDVTDKMKEEGWTITKMFQVANNFFKSLGLEEMPPTFWSKSMLEKPTDREVVCHGSAHDFSEYNDVRIKMCTEVNMEDLNTVHHEMGHCEYYLQYNKQPVILRGGANPGFHEAVGDTIALSVVTPDYLHQIGLLDSNKIDKSQEINYLMEVALNKIAFLPFGLLIDKWRWQVFRGDITPQQYNEKWWELREEYQGLSPPVERTSSDFDPGAKYHIPSGTPYIRYFVSFLVQFQFHEALCKAANNEGPLHLCNVYNSKEAGAKLKSMLEMGMSRPWPDAMETMTGAPNMDTSAIKEYFRPLMEWLEEENDGELIGWGKELRIFHQ</sequence>
<dbReference type="OrthoDB" id="10029630at2759"/>
<feature type="glycosylation site" description="N-linked (GlcNAc...) asparagine" evidence="14">
    <location>
        <position position="105"/>
    </location>
</feature>
<evidence type="ECO:0000256" key="12">
    <source>
        <dbReference type="ARBA" id="ARBA00039858"/>
    </source>
</evidence>
<feature type="active site" description="Proton donor 2" evidence="15">
    <location>
        <position position="549"/>
    </location>
</feature>
<dbReference type="PRINTS" id="PR00791">
    <property type="entry name" value="PEPDIPTASEA"/>
</dbReference>
<dbReference type="RefSeq" id="XP_798092.2">
    <property type="nucleotide sequence ID" value="XM_792999.5"/>
</dbReference>
<dbReference type="EC" id="3.4.-.-" evidence="21"/>
<keyword evidence="6 21" id="KW-0378">Hydrolase</keyword>
<dbReference type="InParanoid" id="A0A7M7HFH8"/>
<evidence type="ECO:0000256" key="17">
    <source>
        <dbReference type="PIRSR" id="PIRSR601548-3"/>
    </source>
</evidence>
<feature type="binding site" evidence="17">
    <location>
        <position position="447"/>
    </location>
    <ligand>
        <name>Zn(2+)</name>
        <dbReference type="ChEBI" id="CHEBI:29105"/>
        <label>1</label>
        <note>catalytic</note>
    </ligand>
</feature>
<keyword evidence="7 17" id="KW-0862">Zinc</keyword>
<feature type="binding site" evidence="17">
    <location>
        <position position="423"/>
    </location>
    <ligand>
        <name>Zn(2+)</name>
        <dbReference type="ChEBI" id="CHEBI:29105"/>
        <label>1</label>
        <note>catalytic</note>
    </ligand>
</feature>
<evidence type="ECO:0000256" key="6">
    <source>
        <dbReference type="ARBA" id="ARBA00022801"/>
    </source>
</evidence>
<dbReference type="RefSeq" id="XP_011663925.1">
    <property type="nucleotide sequence ID" value="XM_011665623.2"/>
</dbReference>
<dbReference type="GO" id="GO:0004180">
    <property type="term" value="F:carboxypeptidase activity"/>
    <property type="evidence" value="ECO:0007669"/>
    <property type="project" value="UniProtKB-KW"/>
</dbReference>
<feature type="active site" description="Proton donor 1" evidence="13">
    <location>
        <position position="549"/>
    </location>
</feature>
<evidence type="ECO:0000256" key="2">
    <source>
        <dbReference type="ARBA" id="ARBA00022645"/>
    </source>
</evidence>
<evidence type="ECO:0000256" key="1">
    <source>
        <dbReference type="ARBA" id="ARBA00008139"/>
    </source>
</evidence>
<feature type="binding site" evidence="16">
    <location>
        <position position="558"/>
    </location>
    <ligand>
        <name>chloride</name>
        <dbReference type="ChEBI" id="CHEBI:17996"/>
        <label>1</label>
    </ligand>
</feature>
<dbReference type="RefSeq" id="XP_011663920.1">
    <property type="nucleotide sequence ID" value="XM_011665618.2"/>
</dbReference>
<evidence type="ECO:0000256" key="14">
    <source>
        <dbReference type="PIRSR" id="PIRSR601548-10"/>
    </source>
</evidence>
<feature type="binding site" evidence="16">
    <location>
        <position position="261"/>
    </location>
    <ligand>
        <name>chloride</name>
        <dbReference type="ChEBI" id="CHEBI:17996"/>
        <label>1</label>
    </ligand>
</feature>
<dbReference type="InterPro" id="IPR001548">
    <property type="entry name" value="Peptidase_M2"/>
</dbReference>
<accession>A0A7M7HFH8</accession>
<keyword evidence="2 21" id="KW-0121">Carboxypeptidase</keyword>
<dbReference type="GO" id="GO:0008237">
    <property type="term" value="F:metallopeptidase activity"/>
    <property type="evidence" value="ECO:0000318"/>
    <property type="project" value="GO_Central"/>
</dbReference>
<evidence type="ECO:0000256" key="7">
    <source>
        <dbReference type="ARBA" id="ARBA00022833"/>
    </source>
</evidence>
<evidence type="ECO:0000256" key="16">
    <source>
        <dbReference type="PIRSR" id="PIRSR601548-2"/>
    </source>
</evidence>
<feature type="disulfide bond" evidence="18">
    <location>
        <begin position="183"/>
        <end position="195"/>
    </location>
</feature>
<feature type="binding site" evidence="19">
    <location>
        <position position="423"/>
    </location>
    <ligand>
        <name>Zn(2+)</name>
        <dbReference type="ChEBI" id="CHEBI:29105"/>
        <label>2</label>
        <note>catalytic</note>
    </ligand>
</feature>
<feature type="binding site" evidence="17">
    <location>
        <position position="419"/>
    </location>
    <ligand>
        <name>Zn(2+)</name>
        <dbReference type="ChEBI" id="CHEBI:29105"/>
        <label>1</label>
        <note>catalytic</note>
    </ligand>
</feature>
<evidence type="ECO:0000256" key="9">
    <source>
        <dbReference type="ARBA" id="ARBA00023157"/>
    </source>
</evidence>
<evidence type="ECO:0000256" key="19">
    <source>
        <dbReference type="PIRSR" id="PIRSR601548-8"/>
    </source>
</evidence>
<feature type="glycosylation site" description="N-linked (GlcNAc...) (complex) asparagine" evidence="14">
    <location>
        <position position="123"/>
    </location>
</feature>
<keyword evidence="23" id="KW-1185">Reference proteome</keyword>
<dbReference type="CDD" id="cd06461">
    <property type="entry name" value="M2_ACE"/>
    <property type="match status" value="1"/>
</dbReference>
<evidence type="ECO:0000256" key="20">
    <source>
        <dbReference type="PROSITE-ProRule" id="PRU01355"/>
    </source>
</evidence>
<comment type="catalytic activity">
    <reaction evidence="11">
        <text>Release of a C-terminal dipeptide, oligopeptide-|-Xaa-Yaa, when Xaa is not Pro, and Yaa is neither Asp nor Glu. Thus, conversion of angiotensin I to angiotensin II, with increase in vasoconstrictor activity, but no action on angiotensin II.</text>
        <dbReference type="EC" id="3.4.15.1"/>
    </reaction>
</comment>
<dbReference type="PROSITE" id="PS52011">
    <property type="entry name" value="PEPTIDASE_M2"/>
    <property type="match status" value="1"/>
</dbReference>
<organism evidence="22 23">
    <name type="scientific">Strongylocentrotus purpuratus</name>
    <name type="common">Purple sea urchin</name>
    <dbReference type="NCBI Taxonomy" id="7668"/>
    <lineage>
        <taxon>Eukaryota</taxon>
        <taxon>Metazoa</taxon>
        <taxon>Echinodermata</taxon>
        <taxon>Eleutherozoa</taxon>
        <taxon>Echinozoa</taxon>
        <taxon>Echinoidea</taxon>
        <taxon>Euechinoidea</taxon>
        <taxon>Echinacea</taxon>
        <taxon>Camarodonta</taxon>
        <taxon>Echinidea</taxon>
        <taxon>Strongylocentrotidae</taxon>
        <taxon>Strongylocentrotus</taxon>
    </lineage>
</organism>
<dbReference type="AlphaFoldDB" id="A0A7M7HFH8"/>
<dbReference type="EnsemblMetazoa" id="XM_792999">
    <property type="protein sequence ID" value="XP_798092"/>
    <property type="gene ID" value="LOC593528"/>
</dbReference>
<dbReference type="GO" id="GO:0046872">
    <property type="term" value="F:metal ion binding"/>
    <property type="evidence" value="ECO:0007669"/>
    <property type="project" value="UniProtKB-KW"/>
</dbReference>
<keyword evidence="8 21" id="KW-0482">Metalloprotease</keyword>
<evidence type="ECO:0000256" key="8">
    <source>
        <dbReference type="ARBA" id="ARBA00023049"/>
    </source>
</evidence>
<proteinExistence type="inferred from homology"/>
<feature type="glycosylation site" description="N-linked (GlcNAc...) asparagine; partial" evidence="14">
    <location>
        <position position="622"/>
    </location>
</feature>
<keyword evidence="5" id="KW-0732">Signal</keyword>
<evidence type="ECO:0000256" key="3">
    <source>
        <dbReference type="ARBA" id="ARBA00022670"/>
    </source>
</evidence>
<evidence type="ECO:0000256" key="15">
    <source>
        <dbReference type="PIRSR" id="PIRSR601548-11"/>
    </source>
</evidence>
<dbReference type="EnsemblMetazoa" id="XM_011665623">
    <property type="protein sequence ID" value="XP_011663925"/>
    <property type="gene ID" value="LOC593528"/>
</dbReference>
<feature type="binding site" evidence="19">
    <location>
        <position position="447"/>
    </location>
    <ligand>
        <name>Zn(2+)</name>
        <dbReference type="ChEBI" id="CHEBI:29105"/>
        <label>2</label>
        <note>catalytic</note>
    </ligand>
</feature>
<dbReference type="GO" id="GO:0005886">
    <property type="term" value="C:plasma membrane"/>
    <property type="evidence" value="ECO:0000318"/>
    <property type="project" value="GO_Central"/>
</dbReference>
<evidence type="ECO:0000256" key="11">
    <source>
        <dbReference type="ARBA" id="ARBA00036868"/>
    </source>
</evidence>